<organism evidence="2 3">
    <name type="scientific">Janibacter alittae</name>
    <dbReference type="NCBI Taxonomy" id="3115209"/>
    <lineage>
        <taxon>Bacteria</taxon>
        <taxon>Bacillati</taxon>
        <taxon>Actinomycetota</taxon>
        <taxon>Actinomycetes</taxon>
        <taxon>Micrococcales</taxon>
        <taxon>Intrasporangiaceae</taxon>
        <taxon>Janibacter</taxon>
    </lineage>
</organism>
<proteinExistence type="predicted"/>
<evidence type="ECO:0000313" key="2">
    <source>
        <dbReference type="EMBL" id="WXB76724.1"/>
    </source>
</evidence>
<dbReference type="InterPro" id="IPR027395">
    <property type="entry name" value="WH_DNA-bd_dom"/>
</dbReference>
<dbReference type="PANTHER" id="PTHR37318:SF1">
    <property type="entry name" value="BSL7504 PROTEIN"/>
    <property type="match status" value="1"/>
</dbReference>
<keyword evidence="3" id="KW-1185">Reference proteome</keyword>
<dbReference type="EMBL" id="CP144913">
    <property type="protein sequence ID" value="WXB76724.1"/>
    <property type="molecule type" value="Genomic_DNA"/>
</dbReference>
<dbReference type="Gene3D" id="1.10.10.10">
    <property type="entry name" value="Winged helix-like DNA-binding domain superfamily/Winged helix DNA-binding domain"/>
    <property type="match status" value="1"/>
</dbReference>
<dbReference type="RefSeq" id="WP_338749980.1">
    <property type="nucleotide sequence ID" value="NZ_CP144913.1"/>
</dbReference>
<dbReference type="InterPro" id="IPR036390">
    <property type="entry name" value="WH_DNA-bd_sf"/>
</dbReference>
<dbReference type="InterPro" id="IPR011991">
    <property type="entry name" value="ArsR-like_HTH"/>
</dbReference>
<protein>
    <submittedName>
        <fullName evidence="2">Transcriptional regulator</fullName>
    </submittedName>
</protein>
<evidence type="ECO:0000313" key="3">
    <source>
        <dbReference type="Proteomes" id="UP001382727"/>
    </source>
</evidence>
<name>A0ABZ2MI27_9MICO</name>
<dbReference type="Proteomes" id="UP001382727">
    <property type="component" value="Chromosome"/>
</dbReference>
<evidence type="ECO:0000259" key="1">
    <source>
        <dbReference type="Pfam" id="PF13601"/>
    </source>
</evidence>
<reference evidence="2 3" key="1">
    <citation type="submission" date="2024-02" db="EMBL/GenBank/DDBJ databases">
        <title>Janibacter sp. nov., isolated from gut of marine sandworm.</title>
        <authorList>
            <person name="Kim B."/>
            <person name="Jun M.O."/>
            <person name="Shin N.-R."/>
        </authorList>
    </citation>
    <scope>NUCLEOTIDE SEQUENCE [LARGE SCALE GENOMIC DNA]</scope>
    <source>
        <strain evidence="2 3">A1S7</strain>
    </source>
</reference>
<dbReference type="Pfam" id="PF13601">
    <property type="entry name" value="HTH_34"/>
    <property type="match status" value="1"/>
</dbReference>
<gene>
    <name evidence="2" type="ORF">V1351_01310</name>
</gene>
<dbReference type="InterPro" id="IPR036388">
    <property type="entry name" value="WH-like_DNA-bd_sf"/>
</dbReference>
<dbReference type="PANTHER" id="PTHR37318">
    <property type="entry name" value="BSL7504 PROTEIN"/>
    <property type="match status" value="1"/>
</dbReference>
<dbReference type="SUPFAM" id="SSF46785">
    <property type="entry name" value="Winged helix' DNA-binding domain"/>
    <property type="match status" value="1"/>
</dbReference>
<accession>A0ABZ2MI27</accession>
<sequence>MPRPLFDPVVHQPHRLQICALLAPTRGLPFARIRDEVDLSDSALSKHLSSLEGEGYVLLSRQIVDGRRSTRVELTEQGREALCGHVSELQRLARLASPRMRMPAQRASGMPG</sequence>
<dbReference type="CDD" id="cd00090">
    <property type="entry name" value="HTH_ARSR"/>
    <property type="match status" value="1"/>
</dbReference>
<feature type="domain" description="Winged helix DNA-binding" evidence="1">
    <location>
        <begin position="15"/>
        <end position="92"/>
    </location>
</feature>